<organism evidence="2">
    <name type="scientific">Rhipicephalus zambeziensis</name>
    <dbReference type="NCBI Taxonomy" id="60191"/>
    <lineage>
        <taxon>Eukaryota</taxon>
        <taxon>Metazoa</taxon>
        <taxon>Ecdysozoa</taxon>
        <taxon>Arthropoda</taxon>
        <taxon>Chelicerata</taxon>
        <taxon>Arachnida</taxon>
        <taxon>Acari</taxon>
        <taxon>Parasitiformes</taxon>
        <taxon>Ixodida</taxon>
        <taxon>Ixodoidea</taxon>
        <taxon>Ixodidae</taxon>
        <taxon>Rhipicephalinae</taxon>
        <taxon>Rhipicephalus</taxon>
        <taxon>Rhipicephalus</taxon>
    </lineage>
</organism>
<proteinExistence type="predicted"/>
<dbReference type="AlphaFoldDB" id="A0A224YN83"/>
<reference evidence="2" key="1">
    <citation type="journal article" date="2017" name="Parasit. Vectors">
        <title>Sialotranscriptomics of Rhipicephalus zambeziensis reveals intricate expression profiles of secretory proteins and suggests tight temporal transcriptional regulation during blood-feeding.</title>
        <authorList>
            <person name="de Castro M.H."/>
            <person name="de Klerk D."/>
            <person name="Pienaar R."/>
            <person name="Rees D.J.G."/>
            <person name="Mans B.J."/>
        </authorList>
    </citation>
    <scope>NUCLEOTIDE SEQUENCE</scope>
    <source>
        <tissue evidence="2">Salivary glands</tissue>
    </source>
</reference>
<evidence type="ECO:0000313" key="2">
    <source>
        <dbReference type="EMBL" id="MAA15280.1"/>
    </source>
</evidence>
<keyword evidence="1" id="KW-0732">Signal</keyword>
<sequence length="207" mass="24336">MHKFSLVFLFALFTDTYANIIRWRDIRDLYNLLNTTHRIWIIAASKGQMYSNSEAECVNYRTRNLTSTNVTLLYQVLTNSRNARNWRHNVTVNAQLVNDTQPTMKMNDWNDKNVTKRLLEWNPRHGCGIFNVSLLSGTKEKPWCEIHVQGPYLKAAYTRNQYSHHDGCERKFYDLCGPDAIQTTLFNRKCRNAAFLHKSLQNSKRSR</sequence>
<feature type="signal peptide" evidence="1">
    <location>
        <begin position="1"/>
        <end position="18"/>
    </location>
</feature>
<protein>
    <submittedName>
        <fullName evidence="2">Lipocalin</fullName>
    </submittedName>
</protein>
<feature type="chain" id="PRO_5012217526" evidence="1">
    <location>
        <begin position="19"/>
        <end position="207"/>
    </location>
</feature>
<dbReference type="EMBL" id="GFPF01004134">
    <property type="protein sequence ID" value="MAA15280.1"/>
    <property type="molecule type" value="Transcribed_RNA"/>
</dbReference>
<accession>A0A224YN83</accession>
<name>A0A224YN83_9ACAR</name>
<evidence type="ECO:0000256" key="1">
    <source>
        <dbReference type="SAM" id="SignalP"/>
    </source>
</evidence>